<evidence type="ECO:0000313" key="8">
    <source>
        <dbReference type="EMBL" id="KIJ35739.1"/>
    </source>
</evidence>
<evidence type="ECO:0000256" key="5">
    <source>
        <dbReference type="ARBA" id="ARBA00023242"/>
    </source>
</evidence>
<dbReference type="Gene3D" id="4.10.240.10">
    <property type="entry name" value="Zn(2)-C6 fungal-type DNA-binding domain"/>
    <property type="match status" value="1"/>
</dbReference>
<dbReference type="OrthoDB" id="4161332at2759"/>
<feature type="region of interest" description="Disordered" evidence="6">
    <location>
        <begin position="710"/>
        <end position="751"/>
    </location>
</feature>
<organism evidence="8 9">
    <name type="scientific">Sphaerobolus stellatus (strain SS14)</name>
    <dbReference type="NCBI Taxonomy" id="990650"/>
    <lineage>
        <taxon>Eukaryota</taxon>
        <taxon>Fungi</taxon>
        <taxon>Dikarya</taxon>
        <taxon>Basidiomycota</taxon>
        <taxon>Agaricomycotina</taxon>
        <taxon>Agaricomycetes</taxon>
        <taxon>Phallomycetidae</taxon>
        <taxon>Geastrales</taxon>
        <taxon>Sphaerobolaceae</taxon>
        <taxon>Sphaerobolus</taxon>
    </lineage>
</organism>
<feature type="compositionally biased region" description="Pro residues" evidence="6">
    <location>
        <begin position="66"/>
        <end position="88"/>
    </location>
</feature>
<feature type="region of interest" description="Disordered" evidence="6">
    <location>
        <begin position="242"/>
        <end position="274"/>
    </location>
</feature>
<dbReference type="PROSITE" id="PS00463">
    <property type="entry name" value="ZN2_CY6_FUNGAL_1"/>
    <property type="match status" value="1"/>
</dbReference>
<feature type="compositionally biased region" description="Basic and acidic residues" evidence="6">
    <location>
        <begin position="171"/>
        <end position="187"/>
    </location>
</feature>
<evidence type="ECO:0000256" key="3">
    <source>
        <dbReference type="ARBA" id="ARBA00023125"/>
    </source>
</evidence>
<feature type="region of interest" description="Disordered" evidence="6">
    <location>
        <begin position="796"/>
        <end position="872"/>
    </location>
</feature>
<evidence type="ECO:0000259" key="7">
    <source>
        <dbReference type="PROSITE" id="PS50048"/>
    </source>
</evidence>
<feature type="compositionally biased region" description="Low complexity" evidence="6">
    <location>
        <begin position="835"/>
        <end position="860"/>
    </location>
</feature>
<dbReference type="InterPro" id="IPR036864">
    <property type="entry name" value="Zn2-C6_fun-type_DNA-bd_sf"/>
</dbReference>
<keyword evidence="3" id="KW-0238">DNA-binding</keyword>
<dbReference type="Pfam" id="PF04082">
    <property type="entry name" value="Fungal_trans"/>
    <property type="match status" value="1"/>
</dbReference>
<dbReference type="PANTHER" id="PTHR31668">
    <property type="entry name" value="GLUCOSE TRANSPORT TRANSCRIPTION REGULATOR RGT1-RELATED-RELATED"/>
    <property type="match status" value="1"/>
</dbReference>
<feature type="compositionally biased region" description="Gly residues" evidence="6">
    <location>
        <begin position="802"/>
        <end position="813"/>
    </location>
</feature>
<dbReference type="PANTHER" id="PTHR31668:SF26">
    <property type="entry name" value="GLUCOSE TRANSPORT TRANSCRIPTION REGULATOR RGT1-RELATED"/>
    <property type="match status" value="1"/>
</dbReference>
<keyword evidence="1" id="KW-0479">Metal-binding</keyword>
<keyword evidence="9" id="KW-1185">Reference proteome</keyword>
<feature type="region of interest" description="Disordered" evidence="6">
    <location>
        <begin position="132"/>
        <end position="194"/>
    </location>
</feature>
<dbReference type="SMART" id="SM00066">
    <property type="entry name" value="GAL4"/>
    <property type="match status" value="1"/>
</dbReference>
<dbReference type="GO" id="GO:0000981">
    <property type="term" value="F:DNA-binding transcription factor activity, RNA polymerase II-specific"/>
    <property type="evidence" value="ECO:0007669"/>
    <property type="project" value="InterPro"/>
</dbReference>
<dbReference type="HOGENOM" id="CLU_006242_0_0_1"/>
<feature type="region of interest" description="Disordered" evidence="6">
    <location>
        <begin position="1"/>
        <end position="101"/>
    </location>
</feature>
<feature type="compositionally biased region" description="Low complexity" evidence="6">
    <location>
        <begin position="145"/>
        <end position="161"/>
    </location>
</feature>
<dbReference type="GO" id="GO:0008270">
    <property type="term" value="F:zinc ion binding"/>
    <property type="evidence" value="ECO:0007669"/>
    <property type="project" value="InterPro"/>
</dbReference>
<dbReference type="InterPro" id="IPR050797">
    <property type="entry name" value="Carb_Metab_Trans_Reg"/>
</dbReference>
<dbReference type="GO" id="GO:0003677">
    <property type="term" value="F:DNA binding"/>
    <property type="evidence" value="ECO:0007669"/>
    <property type="project" value="UniProtKB-KW"/>
</dbReference>
<name>A0A0C9ULH8_SPHS4</name>
<sequence length="936" mass="102912">MGPRDESASPPPPPSSSKRSARHPSPHADARSRRSAAHPAAPPADHAPQSPPAHPVSAGRLHYSLPPLPSMNPNYPPHHSPYLPPQPHYPHHLQGPPVAPNAPPLPGMYPYGIPAPYGHHPYGYHQYAHMGPGAFPPPTRPPDVAHPSPQSASQQSDTPPSATKPIKRKRKSEDRAKEEEQSHPELKKRTKTQRACDSCRSRKIRCDVLADADPPVCQHCKQYGFDCTFFLPITETRFKKKRLEEEAAASSSTPTAKPEEGRRTDTPKTDAKGETKIFGPTHVAYLLHSTATVPTRAYESYDLRYHLTVENNKSGDNFIQVHEPPPSESAPPVARNADMRVERDMIERLVNQYFKDLAPIYTVITREEFLASSPPAPLLLYSICSVAAASRDISQSVFENLRSAVSMVIKAEDVLSTTSMVNVQALLILGMCGDCHSQYVPKALSAFWLRSGTAIRMAQDLGLHRAESVKQNLETRRRLWSACVIADRWCSLTYGHPFMIDVEDCDVRLNSSDRIEDMYMNELLKLSILLGRVLKMIYSPSGLVLATDKGLEALLANIDDWNTNLPPPLRFTGPNSSSHAGLLHLFYSCVCMLFWRVFMRISYTVPAHLTFALTVERWSDLVALTRESIDWLDANERVYDVWMMVSYCATGCALVQYHTWARRKDPEAAAALRKLRDCIKRWEATVPSEHRSTRRKTAEIISLLYESTQLPFPGTTSNPASSPGPSSPQHAHQSQKSQPLNPTVGVRLRGGGQLPEALRGLTFKKDDQQPGGGVFVAAERLNGDYSDLPKGTVVLRGKEGEQGGSGQGGGGQGRMNPPPSLHPNPNPNNLGVSYTSLSNPNTSTSSPTTSTPGSGIGPTNVNPTLNAPQHRTSSRQVMNVLDDGGGASNLEQYAVADNGLLEGIPGHMFDWAQWDNFFSRFTLAQEIQGSSHGGQK</sequence>
<dbReference type="PROSITE" id="PS50048">
    <property type="entry name" value="ZN2_CY6_FUNGAL_2"/>
    <property type="match status" value="1"/>
</dbReference>
<accession>A0A0C9ULH8</accession>
<dbReference type="CDD" id="cd12148">
    <property type="entry name" value="fungal_TF_MHR"/>
    <property type="match status" value="1"/>
</dbReference>
<proteinExistence type="predicted"/>
<evidence type="ECO:0000256" key="6">
    <source>
        <dbReference type="SAM" id="MobiDB-lite"/>
    </source>
</evidence>
<dbReference type="SMART" id="SM00906">
    <property type="entry name" value="Fungal_trans"/>
    <property type="match status" value="1"/>
</dbReference>
<dbReference type="InterPro" id="IPR001138">
    <property type="entry name" value="Zn2Cys6_DnaBD"/>
</dbReference>
<dbReference type="Proteomes" id="UP000054279">
    <property type="component" value="Unassembled WGS sequence"/>
</dbReference>
<feature type="compositionally biased region" description="Low complexity" evidence="6">
    <location>
        <begin position="37"/>
        <end position="48"/>
    </location>
</feature>
<dbReference type="CDD" id="cd00067">
    <property type="entry name" value="GAL4"/>
    <property type="match status" value="1"/>
</dbReference>
<feature type="compositionally biased region" description="Pro residues" evidence="6">
    <location>
        <begin position="816"/>
        <end position="826"/>
    </location>
</feature>
<keyword evidence="2" id="KW-0805">Transcription regulation</keyword>
<dbReference type="AlphaFoldDB" id="A0A0C9ULH8"/>
<dbReference type="InterPro" id="IPR007219">
    <property type="entry name" value="XnlR_reg_dom"/>
</dbReference>
<protein>
    <recommendedName>
        <fullName evidence="7">Zn(2)-C6 fungal-type domain-containing protein</fullName>
    </recommendedName>
</protein>
<dbReference type="Pfam" id="PF00172">
    <property type="entry name" value="Zn_clus"/>
    <property type="match status" value="1"/>
</dbReference>
<feature type="domain" description="Zn(2)-C6 fungal-type" evidence="7">
    <location>
        <begin position="195"/>
        <end position="229"/>
    </location>
</feature>
<feature type="compositionally biased region" description="Basic and acidic residues" evidence="6">
    <location>
        <begin position="257"/>
        <end position="274"/>
    </location>
</feature>
<gene>
    <name evidence="8" type="ORF">M422DRAFT_180219</name>
</gene>
<evidence type="ECO:0000256" key="4">
    <source>
        <dbReference type="ARBA" id="ARBA00023163"/>
    </source>
</evidence>
<evidence type="ECO:0000313" key="9">
    <source>
        <dbReference type="Proteomes" id="UP000054279"/>
    </source>
</evidence>
<dbReference type="GO" id="GO:0006351">
    <property type="term" value="P:DNA-templated transcription"/>
    <property type="evidence" value="ECO:0007669"/>
    <property type="project" value="InterPro"/>
</dbReference>
<feature type="compositionally biased region" description="Low complexity" evidence="6">
    <location>
        <begin position="713"/>
        <end position="739"/>
    </location>
</feature>
<dbReference type="SUPFAM" id="SSF57701">
    <property type="entry name" value="Zn2/Cys6 DNA-binding domain"/>
    <property type="match status" value="1"/>
</dbReference>
<keyword evidence="5" id="KW-0539">Nucleus</keyword>
<dbReference type="EMBL" id="KN837185">
    <property type="protein sequence ID" value="KIJ35739.1"/>
    <property type="molecule type" value="Genomic_DNA"/>
</dbReference>
<evidence type="ECO:0000256" key="1">
    <source>
        <dbReference type="ARBA" id="ARBA00022723"/>
    </source>
</evidence>
<evidence type="ECO:0000256" key="2">
    <source>
        <dbReference type="ARBA" id="ARBA00023015"/>
    </source>
</evidence>
<reference evidence="8 9" key="1">
    <citation type="submission" date="2014-06" db="EMBL/GenBank/DDBJ databases">
        <title>Evolutionary Origins and Diversification of the Mycorrhizal Mutualists.</title>
        <authorList>
            <consortium name="DOE Joint Genome Institute"/>
            <consortium name="Mycorrhizal Genomics Consortium"/>
            <person name="Kohler A."/>
            <person name="Kuo A."/>
            <person name="Nagy L.G."/>
            <person name="Floudas D."/>
            <person name="Copeland A."/>
            <person name="Barry K.W."/>
            <person name="Cichocki N."/>
            <person name="Veneault-Fourrey C."/>
            <person name="LaButti K."/>
            <person name="Lindquist E.A."/>
            <person name="Lipzen A."/>
            <person name="Lundell T."/>
            <person name="Morin E."/>
            <person name="Murat C."/>
            <person name="Riley R."/>
            <person name="Ohm R."/>
            <person name="Sun H."/>
            <person name="Tunlid A."/>
            <person name="Henrissat B."/>
            <person name="Grigoriev I.V."/>
            <person name="Hibbett D.S."/>
            <person name="Martin F."/>
        </authorList>
    </citation>
    <scope>NUCLEOTIDE SEQUENCE [LARGE SCALE GENOMIC DNA]</scope>
    <source>
        <strain evidence="8 9">SS14</strain>
    </source>
</reference>
<keyword evidence="4" id="KW-0804">Transcription</keyword>
<feature type="compositionally biased region" description="Polar residues" evidence="6">
    <location>
        <begin position="861"/>
        <end position="872"/>
    </location>
</feature>